<accession>A0A0G1KBG1</accession>
<dbReference type="Proteomes" id="UP000034032">
    <property type="component" value="Unassembled WGS sequence"/>
</dbReference>
<dbReference type="AlphaFoldDB" id="A0A0G1KBG1"/>
<dbReference type="EMBL" id="LCJR01000031">
    <property type="protein sequence ID" value="KKT80925.1"/>
    <property type="molecule type" value="Genomic_DNA"/>
</dbReference>
<evidence type="ECO:0000313" key="1">
    <source>
        <dbReference type="EMBL" id="KKT80925.1"/>
    </source>
</evidence>
<comment type="caution">
    <text evidence="1">The sequence shown here is derived from an EMBL/GenBank/DDBJ whole genome shotgun (WGS) entry which is preliminary data.</text>
</comment>
<gene>
    <name evidence="1" type="ORF">UW79_C0031G0005</name>
</gene>
<organism evidence="1 2">
    <name type="scientific">Candidatus Yanofskybacteria bacterium GW2011_GWA2_44_9</name>
    <dbReference type="NCBI Taxonomy" id="1619025"/>
    <lineage>
        <taxon>Bacteria</taxon>
        <taxon>Candidatus Yanofskyibacteriota</taxon>
    </lineage>
</organism>
<name>A0A0G1KBG1_9BACT</name>
<sequence length="91" mass="10387">MIFGAAENHPECNRRVTLRAKTGRKTSFCLRATKRGISLCDRAGPYLWIIKNKSLMTLYNDRVRVSFGVERGTKDGIFKGKKLDTVIPFCY</sequence>
<proteinExistence type="predicted"/>
<protein>
    <submittedName>
        <fullName evidence="1">Uncharacterized protein</fullName>
    </submittedName>
</protein>
<evidence type="ECO:0000313" key="2">
    <source>
        <dbReference type="Proteomes" id="UP000034032"/>
    </source>
</evidence>
<reference evidence="1 2" key="1">
    <citation type="journal article" date="2015" name="Nature">
        <title>rRNA introns, odd ribosomes, and small enigmatic genomes across a large radiation of phyla.</title>
        <authorList>
            <person name="Brown C.T."/>
            <person name="Hug L.A."/>
            <person name="Thomas B.C."/>
            <person name="Sharon I."/>
            <person name="Castelle C.J."/>
            <person name="Singh A."/>
            <person name="Wilkins M.J."/>
            <person name="Williams K.H."/>
            <person name="Banfield J.F."/>
        </authorList>
    </citation>
    <scope>NUCLEOTIDE SEQUENCE [LARGE SCALE GENOMIC DNA]</scope>
</reference>